<reference evidence="3 4" key="1">
    <citation type="submission" date="2020-08" db="EMBL/GenBank/DDBJ databases">
        <title>Genome public.</title>
        <authorList>
            <person name="Liu C."/>
            <person name="Sun Q."/>
        </authorList>
    </citation>
    <scope>NUCLEOTIDE SEQUENCE [LARGE SCALE GENOMIC DNA]</scope>
    <source>
        <strain evidence="3 4">BX2</strain>
    </source>
</reference>
<feature type="domain" description="Sialate O-acetylesterase" evidence="2">
    <location>
        <begin position="75"/>
        <end position="318"/>
    </location>
</feature>
<dbReference type="PANTHER" id="PTHR22901">
    <property type="entry name" value="SIALATE O-ACETYLESTERASE"/>
    <property type="match status" value="1"/>
</dbReference>
<evidence type="ECO:0000256" key="1">
    <source>
        <dbReference type="ARBA" id="ARBA00022801"/>
    </source>
</evidence>
<dbReference type="Pfam" id="PF03629">
    <property type="entry name" value="SASA"/>
    <property type="match status" value="1"/>
</dbReference>
<gene>
    <name evidence="3" type="ORF">H8S77_04655</name>
</gene>
<evidence type="ECO:0000313" key="4">
    <source>
        <dbReference type="Proteomes" id="UP000644010"/>
    </source>
</evidence>
<dbReference type="InterPro" id="IPR005181">
    <property type="entry name" value="SASA"/>
</dbReference>
<keyword evidence="4" id="KW-1185">Reference proteome</keyword>
<keyword evidence="1" id="KW-0378">Hydrolase</keyword>
<sequence>MVLQQNADVSIWGYGNRDEIIKIVGSWAPKDTIFAKADVLGKFSTKIRTSEFGGPYTLSIIGSRRIIYKNILLGEVWLCSGQSNMAMPLSGTENAKENIVKATNPRIRIFSVSTKGADTPQNNCDGVWNICSPDVAGRTSAVAYYFAEKLYMELKVPIGIIVSAVGGTPAEAWTPEEIVFSDSIISNNLCRELWNTRPSKPGVLYNWMIHPVIPYTISGCIWYQGESNYLHYQTYSQLLDKMVTSWRKRFNSEFPFYVVQIAPYQYYSTDNAPALLREQQELFTKHVKHTGLVTISDLVNDIGDIHPIRKKEVGVRLANWALGDHYCLPVKGYKTPILDNIFFRKGKAIVRFRDLEKLKATSFKELEIASWDGRFYDAEGCIKDNELILWSEKVRAPAYVRYCFNDDGEACLFNETDLPVAPFRTDSFKK</sequence>
<name>A0ABR7DXG6_9BACT</name>
<dbReference type="EMBL" id="JACOOI010000003">
    <property type="protein sequence ID" value="MBC5642172.1"/>
    <property type="molecule type" value="Genomic_DNA"/>
</dbReference>
<dbReference type="InterPro" id="IPR036514">
    <property type="entry name" value="SGNH_hydro_sf"/>
</dbReference>
<accession>A0ABR7DXG6</accession>
<dbReference type="Gene3D" id="3.40.50.1110">
    <property type="entry name" value="SGNH hydrolase"/>
    <property type="match status" value="1"/>
</dbReference>
<dbReference type="SUPFAM" id="SSF52266">
    <property type="entry name" value="SGNH hydrolase"/>
    <property type="match status" value="1"/>
</dbReference>
<comment type="caution">
    <text evidence="3">The sequence shown here is derived from an EMBL/GenBank/DDBJ whole genome shotgun (WGS) entry which is preliminary data.</text>
</comment>
<proteinExistence type="predicted"/>
<evidence type="ECO:0000259" key="2">
    <source>
        <dbReference type="Pfam" id="PF03629"/>
    </source>
</evidence>
<evidence type="ECO:0000313" key="3">
    <source>
        <dbReference type="EMBL" id="MBC5642172.1"/>
    </source>
</evidence>
<dbReference type="InterPro" id="IPR039329">
    <property type="entry name" value="SIAE"/>
</dbReference>
<protein>
    <submittedName>
        <fullName evidence="3">Sialate O-acetylesterase</fullName>
    </submittedName>
</protein>
<dbReference type="PANTHER" id="PTHR22901:SF0">
    <property type="entry name" value="SIALATE O-ACETYLESTERASE"/>
    <property type="match status" value="1"/>
</dbReference>
<organism evidence="3 4">
    <name type="scientific">Parabacteroides segnis</name>
    <dbReference type="NCBI Taxonomy" id="2763058"/>
    <lineage>
        <taxon>Bacteria</taxon>
        <taxon>Pseudomonadati</taxon>
        <taxon>Bacteroidota</taxon>
        <taxon>Bacteroidia</taxon>
        <taxon>Bacteroidales</taxon>
        <taxon>Tannerellaceae</taxon>
        <taxon>Parabacteroides</taxon>
    </lineage>
</organism>
<dbReference type="Proteomes" id="UP000644010">
    <property type="component" value="Unassembled WGS sequence"/>
</dbReference>